<proteinExistence type="predicted"/>
<dbReference type="Proteomes" id="UP000180246">
    <property type="component" value="Unassembled WGS sequence"/>
</dbReference>
<evidence type="ECO:0000313" key="3">
    <source>
        <dbReference type="Proteomes" id="UP000180246"/>
    </source>
</evidence>
<feature type="transmembrane region" description="Helical" evidence="1">
    <location>
        <begin position="12"/>
        <end position="37"/>
    </location>
</feature>
<dbReference type="GO" id="GO:0043683">
    <property type="term" value="P:type IV pilus assembly"/>
    <property type="evidence" value="ECO:0007669"/>
    <property type="project" value="InterPro"/>
</dbReference>
<dbReference type="EMBL" id="JRYB01000001">
    <property type="protein sequence ID" value="OIJ43959.1"/>
    <property type="molecule type" value="Genomic_DNA"/>
</dbReference>
<reference evidence="2 3" key="1">
    <citation type="submission" date="2014-10" db="EMBL/GenBank/DDBJ databases">
        <authorList>
            <person name="Seo M.-J."/>
            <person name="Seok Y.J."/>
            <person name="Cha I.-T."/>
        </authorList>
    </citation>
    <scope>NUCLEOTIDE SEQUENCE [LARGE SCALE GENOMIC DNA]</scope>
    <source>
        <strain evidence="2 3">NEU</strain>
    </source>
</reference>
<protein>
    <submittedName>
        <fullName evidence="2">Putative pilW type IV pilus assembly protein</fullName>
    </submittedName>
</protein>
<name>A0A1S2NG79_9BURK</name>
<organism evidence="2 3">
    <name type="scientific">Massilia timonae</name>
    <dbReference type="NCBI Taxonomy" id="47229"/>
    <lineage>
        <taxon>Bacteria</taxon>
        <taxon>Pseudomonadati</taxon>
        <taxon>Pseudomonadota</taxon>
        <taxon>Betaproteobacteria</taxon>
        <taxon>Burkholderiales</taxon>
        <taxon>Oxalobacteraceae</taxon>
        <taxon>Telluria group</taxon>
        <taxon>Massilia</taxon>
    </lineage>
</organism>
<evidence type="ECO:0000313" key="2">
    <source>
        <dbReference type="EMBL" id="OIJ43959.1"/>
    </source>
</evidence>
<gene>
    <name evidence="2" type="ORF">LO55_4912</name>
</gene>
<comment type="caution">
    <text evidence="2">The sequence shown here is derived from an EMBL/GenBank/DDBJ whole genome shotgun (WGS) entry which is preliminary data.</text>
</comment>
<dbReference type="InterPro" id="IPR032092">
    <property type="entry name" value="PilW"/>
</dbReference>
<evidence type="ECO:0000256" key="1">
    <source>
        <dbReference type="SAM" id="Phobius"/>
    </source>
</evidence>
<keyword evidence="1" id="KW-0472">Membrane</keyword>
<dbReference type="RefSeq" id="WP_071363429.1">
    <property type="nucleotide sequence ID" value="NZ_JRYB01000001.1"/>
</dbReference>
<sequence length="312" mass="32666">MTFFDPRRRQAGLTIAELMVAMALGLAVLLASGSLLITSVRSHAAVMEASEMDDSGRYAVDALARAIRLAAHVDWAAHPASDPAAPARLAGLDASSLERTGAGIDATLPDEANGSDVLALRFPGSGAPPNGDGATLDCAGFPVHRDEEGWSIFYVARNAQGDAELRCKYRGASSWSSDAVAGRVDGFQVLYGLDADGDRVPERYVNATELGALDAALVPVGATPDERAADLRKRTHWKRVALVRVALLLHGARLDPGADAGIVYDLFGPDHGAAFSAGDQGTRLAGTALDDGREPRMRKVYGATIALPVAPD</sequence>
<keyword evidence="1" id="KW-1133">Transmembrane helix</keyword>
<dbReference type="Pfam" id="PF07963">
    <property type="entry name" value="N_methyl"/>
    <property type="match status" value="1"/>
</dbReference>
<dbReference type="AlphaFoldDB" id="A0A1S2NG79"/>
<dbReference type="InterPro" id="IPR012902">
    <property type="entry name" value="N_methyl_site"/>
</dbReference>
<accession>A0A1S2NG79</accession>
<dbReference type="Pfam" id="PF16074">
    <property type="entry name" value="PilW"/>
    <property type="match status" value="1"/>
</dbReference>
<keyword evidence="1" id="KW-0812">Transmembrane</keyword>